<dbReference type="SUPFAM" id="SSF52172">
    <property type="entry name" value="CheY-like"/>
    <property type="match status" value="1"/>
</dbReference>
<name>A0A246RYJ2_9GAMM</name>
<comment type="caution">
    <text evidence="7">The sequence shown here is derived from an EMBL/GenBank/DDBJ whole genome shotgun (WGS) entry which is preliminary data.</text>
</comment>
<feature type="transmembrane region" description="Helical" evidence="5">
    <location>
        <begin position="12"/>
        <end position="41"/>
    </location>
</feature>
<keyword evidence="5" id="KW-0472">Membrane</keyword>
<accession>A0A246RYJ2</accession>
<feature type="transmembrane region" description="Helical" evidence="5">
    <location>
        <begin position="53"/>
        <end position="74"/>
    </location>
</feature>
<sequence length="415" mass="46252">MQRYEREHFWNAIVWPLLWPLLLVQAALVVLCLVVGAMMWWMSPSNASWSTMLWLMAALLIGSSLNVSVFLMLVKTRARHKDARFMQELTELERHSQALCATAARALPEHKCAPPDAADESHLPLQRLASVNEVLAGLERCMHCSQVASAATKNSRQEHEQTLLDDLQHQQRQLKHLMAGRERAREESRLKSGYLTLLQHETDNLLGHLNAMADKEITDNCRQNVMEVYEHVSDIRALLTNLIQQDADGQSAGQDSGQGSGKSSGMGEVGSDGALAALQRNLRVLVVDDGPVNLMLARQMLETQGLQVEGVSSGEQALERQKNANFDLVFMDIFMPILDGLETTRRWREHERNRGGGNQSVLVALTANADNAGRDACLAAGMDDLLAKPYQPETLLNMIAYWFPGAIKTMPPEER</sequence>
<dbReference type="RefSeq" id="WP_088701252.1">
    <property type="nucleotide sequence ID" value="NZ_JPUA01000034.1"/>
</dbReference>
<dbReference type="InterPro" id="IPR001789">
    <property type="entry name" value="Sig_transdc_resp-reg_receiver"/>
</dbReference>
<evidence type="ECO:0000256" key="4">
    <source>
        <dbReference type="SAM" id="MobiDB-lite"/>
    </source>
</evidence>
<keyword evidence="2" id="KW-0902">Two-component regulatory system</keyword>
<dbReference type="EMBL" id="JPUA01000034">
    <property type="protein sequence ID" value="OWV29243.1"/>
    <property type="molecule type" value="Genomic_DNA"/>
</dbReference>
<evidence type="ECO:0000256" key="2">
    <source>
        <dbReference type="ARBA" id="ARBA00023012"/>
    </source>
</evidence>
<proteinExistence type="predicted"/>
<reference evidence="7 8" key="1">
    <citation type="submission" date="2014-08" db="EMBL/GenBank/DDBJ databases">
        <title>Draft genome sequence of a novel L-asparaginase producing marine bacterium, Halomonas campaniensis.</title>
        <authorList>
            <person name="Sundarakrishnan B."/>
            <person name="Moushumi Priya A."/>
            <person name="Raman G."/>
            <person name="Sakthivel N."/>
            <person name="Park S."/>
            <person name="Jayachandran S."/>
        </authorList>
    </citation>
    <scope>NUCLEOTIDE SEQUENCE [LARGE SCALE GENOMIC DNA]</scope>
    <source>
        <strain evidence="7 8">SK03</strain>
    </source>
</reference>
<evidence type="ECO:0000256" key="1">
    <source>
        <dbReference type="ARBA" id="ARBA00022553"/>
    </source>
</evidence>
<protein>
    <submittedName>
        <fullName evidence="7">Response regulator receiver protein</fullName>
    </submittedName>
</protein>
<feature type="compositionally biased region" description="Gly residues" evidence="4">
    <location>
        <begin position="256"/>
        <end position="268"/>
    </location>
</feature>
<dbReference type="GO" id="GO:0000160">
    <property type="term" value="P:phosphorelay signal transduction system"/>
    <property type="evidence" value="ECO:0007669"/>
    <property type="project" value="UniProtKB-KW"/>
</dbReference>
<dbReference type="Pfam" id="PF00072">
    <property type="entry name" value="Response_reg"/>
    <property type="match status" value="1"/>
</dbReference>
<dbReference type="InterPro" id="IPR011006">
    <property type="entry name" value="CheY-like_superfamily"/>
</dbReference>
<evidence type="ECO:0000259" key="6">
    <source>
        <dbReference type="PROSITE" id="PS50110"/>
    </source>
</evidence>
<evidence type="ECO:0000313" key="8">
    <source>
        <dbReference type="Proteomes" id="UP000197334"/>
    </source>
</evidence>
<keyword evidence="8" id="KW-1185">Reference proteome</keyword>
<feature type="modified residue" description="4-aspartylphosphate" evidence="3">
    <location>
        <position position="332"/>
    </location>
</feature>
<dbReference type="PROSITE" id="PS50110">
    <property type="entry name" value="RESPONSE_REGULATORY"/>
    <property type="match status" value="1"/>
</dbReference>
<keyword evidence="5" id="KW-0812">Transmembrane</keyword>
<dbReference type="CDD" id="cd17546">
    <property type="entry name" value="REC_hyHK_CKI1_RcsC-like"/>
    <property type="match status" value="1"/>
</dbReference>
<dbReference type="SMART" id="SM00448">
    <property type="entry name" value="REC"/>
    <property type="match status" value="1"/>
</dbReference>
<evidence type="ECO:0000256" key="3">
    <source>
        <dbReference type="PROSITE-ProRule" id="PRU00169"/>
    </source>
</evidence>
<organism evidence="7 8">
    <name type="scientific">Halomonas campaniensis</name>
    <dbReference type="NCBI Taxonomy" id="213554"/>
    <lineage>
        <taxon>Bacteria</taxon>
        <taxon>Pseudomonadati</taxon>
        <taxon>Pseudomonadota</taxon>
        <taxon>Gammaproteobacteria</taxon>
        <taxon>Oceanospirillales</taxon>
        <taxon>Halomonadaceae</taxon>
        <taxon>Halomonas</taxon>
    </lineage>
</organism>
<dbReference type="PANTHER" id="PTHR45339">
    <property type="entry name" value="HYBRID SIGNAL TRANSDUCTION HISTIDINE KINASE J"/>
    <property type="match status" value="1"/>
</dbReference>
<evidence type="ECO:0000256" key="5">
    <source>
        <dbReference type="SAM" id="Phobius"/>
    </source>
</evidence>
<dbReference type="AlphaFoldDB" id="A0A246RYJ2"/>
<dbReference type="PANTHER" id="PTHR45339:SF1">
    <property type="entry name" value="HYBRID SIGNAL TRANSDUCTION HISTIDINE KINASE J"/>
    <property type="match status" value="1"/>
</dbReference>
<keyword evidence="1 3" id="KW-0597">Phosphoprotein</keyword>
<gene>
    <name evidence="7" type="ORF">JI62_16755</name>
</gene>
<feature type="domain" description="Response regulatory" evidence="6">
    <location>
        <begin position="283"/>
        <end position="403"/>
    </location>
</feature>
<dbReference type="Proteomes" id="UP000197334">
    <property type="component" value="Unassembled WGS sequence"/>
</dbReference>
<dbReference type="OrthoDB" id="9800897at2"/>
<evidence type="ECO:0000313" key="7">
    <source>
        <dbReference type="EMBL" id="OWV29243.1"/>
    </source>
</evidence>
<dbReference type="Gene3D" id="3.40.50.2300">
    <property type="match status" value="1"/>
</dbReference>
<feature type="region of interest" description="Disordered" evidence="4">
    <location>
        <begin position="247"/>
        <end position="268"/>
    </location>
</feature>
<keyword evidence="5" id="KW-1133">Transmembrane helix</keyword>